<dbReference type="InterPro" id="IPR051794">
    <property type="entry name" value="PG_Endopeptidase_C40"/>
</dbReference>
<evidence type="ECO:0000256" key="5">
    <source>
        <dbReference type="SAM" id="Coils"/>
    </source>
</evidence>
<evidence type="ECO:0000313" key="8">
    <source>
        <dbReference type="Proteomes" id="UP000562352"/>
    </source>
</evidence>
<evidence type="ECO:0000259" key="6">
    <source>
        <dbReference type="PROSITE" id="PS51935"/>
    </source>
</evidence>
<evidence type="ECO:0000256" key="4">
    <source>
        <dbReference type="ARBA" id="ARBA00022807"/>
    </source>
</evidence>
<gene>
    <name evidence="7" type="ORF">FHS22_001025</name>
</gene>
<dbReference type="GO" id="GO:0008234">
    <property type="term" value="F:cysteine-type peptidase activity"/>
    <property type="evidence" value="ECO:0007669"/>
    <property type="project" value="UniProtKB-KW"/>
</dbReference>
<dbReference type="EMBL" id="JACHJJ010000002">
    <property type="protein sequence ID" value="MBB5961768.1"/>
    <property type="molecule type" value="Genomic_DNA"/>
</dbReference>
<dbReference type="Pfam" id="PF00877">
    <property type="entry name" value="NLPC_P60"/>
    <property type="match status" value="1"/>
</dbReference>
<dbReference type="Gene3D" id="3.90.1720.10">
    <property type="entry name" value="endopeptidase domain like (from Nostoc punctiforme)"/>
    <property type="match status" value="1"/>
</dbReference>
<dbReference type="AlphaFoldDB" id="A0A841D060"/>
<proteinExistence type="inferred from homology"/>
<organism evidence="7 8">
    <name type="scientific">Planomonospora venezuelensis</name>
    <dbReference type="NCBI Taxonomy" id="1999"/>
    <lineage>
        <taxon>Bacteria</taxon>
        <taxon>Bacillati</taxon>
        <taxon>Actinomycetota</taxon>
        <taxon>Actinomycetes</taxon>
        <taxon>Streptosporangiales</taxon>
        <taxon>Streptosporangiaceae</taxon>
        <taxon>Planomonospora</taxon>
    </lineage>
</organism>
<keyword evidence="4" id="KW-0788">Thiol protease</keyword>
<comment type="similarity">
    <text evidence="1">Belongs to the peptidase C40 family.</text>
</comment>
<evidence type="ECO:0000256" key="3">
    <source>
        <dbReference type="ARBA" id="ARBA00022801"/>
    </source>
</evidence>
<dbReference type="Gene3D" id="6.10.250.3150">
    <property type="match status" value="1"/>
</dbReference>
<reference evidence="7 8" key="1">
    <citation type="submission" date="2020-08" db="EMBL/GenBank/DDBJ databases">
        <title>Genomic Encyclopedia of Type Strains, Phase III (KMG-III): the genomes of soil and plant-associated and newly described type strains.</title>
        <authorList>
            <person name="Whitman W."/>
        </authorList>
    </citation>
    <scope>NUCLEOTIDE SEQUENCE [LARGE SCALE GENOMIC DNA]</scope>
    <source>
        <strain evidence="7 8">CECT 3303</strain>
    </source>
</reference>
<sequence>MALRGEGVVVAVAGMQKSSGRRPVAAGLVLAALLLPVLPFGDALAEPKPTIAQAKKKLKRLNEEADKIVEKYNQAGEKWKKARKKYKTLNDAFTRQNAKVAGLRKELVTMAVSSYQLGGVTGWEALVGQASPENMLSGLAAADQLSASRAQSLNAFDEANKTLKGDRDKAKAALAEADRTRDELAAEKAKADKMVKAQTKLLRELGAFRTGDPDSAGIAYTGPASGNARAALEFAFAQVGKPYQYGGTGPGGWDCSGLVQASWRAGGVSLPRTTWEQWSWGASRKVSLDDLQPGDLIFSEGLGHVSLYAGNGQIVHAPQTGDVVKVVSLSSYGRRLVGAVRP</sequence>
<keyword evidence="2" id="KW-0645">Protease</keyword>
<protein>
    <submittedName>
        <fullName evidence="7">Cell wall-associated NlpC family hydrolase</fullName>
    </submittedName>
</protein>
<evidence type="ECO:0000313" key="7">
    <source>
        <dbReference type="EMBL" id="MBB5961768.1"/>
    </source>
</evidence>
<feature type="coiled-coil region" evidence="5">
    <location>
        <begin position="160"/>
        <end position="194"/>
    </location>
</feature>
<evidence type="ECO:0000256" key="1">
    <source>
        <dbReference type="ARBA" id="ARBA00007074"/>
    </source>
</evidence>
<feature type="domain" description="NlpC/P60" evidence="6">
    <location>
        <begin position="225"/>
        <end position="342"/>
    </location>
</feature>
<comment type="caution">
    <text evidence="7">The sequence shown here is derived from an EMBL/GenBank/DDBJ whole genome shotgun (WGS) entry which is preliminary data.</text>
</comment>
<dbReference type="GO" id="GO:0006508">
    <property type="term" value="P:proteolysis"/>
    <property type="evidence" value="ECO:0007669"/>
    <property type="project" value="UniProtKB-KW"/>
</dbReference>
<keyword evidence="3 7" id="KW-0378">Hydrolase</keyword>
<name>A0A841D060_PLAVE</name>
<dbReference type="PROSITE" id="PS51935">
    <property type="entry name" value="NLPC_P60"/>
    <property type="match status" value="1"/>
</dbReference>
<dbReference type="PANTHER" id="PTHR47359">
    <property type="entry name" value="PEPTIDOGLYCAN DL-ENDOPEPTIDASE CWLO"/>
    <property type="match status" value="1"/>
</dbReference>
<keyword evidence="5" id="KW-0175">Coiled coil</keyword>
<dbReference type="SUPFAM" id="SSF54001">
    <property type="entry name" value="Cysteine proteinases"/>
    <property type="match status" value="1"/>
</dbReference>
<dbReference type="InterPro" id="IPR000064">
    <property type="entry name" value="NLP_P60_dom"/>
</dbReference>
<dbReference type="InterPro" id="IPR038765">
    <property type="entry name" value="Papain-like_cys_pep_sf"/>
</dbReference>
<dbReference type="Proteomes" id="UP000562352">
    <property type="component" value="Unassembled WGS sequence"/>
</dbReference>
<evidence type="ECO:0000256" key="2">
    <source>
        <dbReference type="ARBA" id="ARBA00022670"/>
    </source>
</evidence>
<feature type="coiled-coil region" evidence="5">
    <location>
        <begin position="51"/>
        <end position="78"/>
    </location>
</feature>
<accession>A0A841D060</accession>
<dbReference type="PANTHER" id="PTHR47359:SF3">
    <property type="entry name" value="NLP_P60 DOMAIN-CONTAINING PROTEIN-RELATED"/>
    <property type="match status" value="1"/>
</dbReference>
<dbReference type="RefSeq" id="WP_338047603.1">
    <property type="nucleotide sequence ID" value="NZ_JACHJJ010000002.1"/>
</dbReference>
<keyword evidence="8" id="KW-1185">Reference proteome</keyword>